<accession>A0A563VQT7</accession>
<evidence type="ECO:0000313" key="1">
    <source>
        <dbReference type="EMBL" id="VEP13749.1"/>
    </source>
</evidence>
<proteinExistence type="predicted"/>
<evidence type="ECO:0000313" key="2">
    <source>
        <dbReference type="Proteomes" id="UP000320055"/>
    </source>
</evidence>
<name>A0A563VQT7_9CYAN</name>
<dbReference type="Pfam" id="PF18032">
    <property type="entry name" value="FRP"/>
    <property type="match status" value="1"/>
</dbReference>
<dbReference type="InterPro" id="IPR053747">
    <property type="entry name" value="Fluoresc_Recovery_Reg"/>
</dbReference>
<organism evidence="1 2">
    <name type="scientific">Hyella patelloides LEGE 07179</name>
    <dbReference type="NCBI Taxonomy" id="945734"/>
    <lineage>
        <taxon>Bacteria</taxon>
        <taxon>Bacillati</taxon>
        <taxon>Cyanobacteriota</taxon>
        <taxon>Cyanophyceae</taxon>
        <taxon>Pleurocapsales</taxon>
        <taxon>Hyellaceae</taxon>
        <taxon>Hyella</taxon>
    </lineage>
</organism>
<dbReference type="GO" id="GO:0042651">
    <property type="term" value="C:thylakoid membrane"/>
    <property type="evidence" value="ECO:0007669"/>
    <property type="project" value="InterPro"/>
</dbReference>
<dbReference type="Proteomes" id="UP000320055">
    <property type="component" value="Unassembled WGS sequence"/>
</dbReference>
<gene>
    <name evidence="1" type="primary">frp</name>
    <name evidence="1" type="ORF">H1P_2170008</name>
</gene>
<dbReference type="Gene3D" id="6.10.140.1840">
    <property type="match status" value="1"/>
</dbReference>
<keyword evidence="2" id="KW-1185">Reference proteome</keyword>
<dbReference type="RefSeq" id="WP_144872019.1">
    <property type="nucleotide sequence ID" value="NZ_LR213964.1"/>
</dbReference>
<protein>
    <submittedName>
        <fullName evidence="1">Fluorescence recovery protein</fullName>
    </submittedName>
</protein>
<sequence>MLQLNENKSSKTEEKIAKEALKIAYERETSTLIASIRDRASLLTELEELWYVHDLLSTKRHEIDGKYSYNPSTIVFDFARLVKEGWLNLDELKGLKPEMLSKISALARM</sequence>
<dbReference type="EMBL" id="CAACVJ010000132">
    <property type="protein sequence ID" value="VEP13749.1"/>
    <property type="molecule type" value="Genomic_DNA"/>
</dbReference>
<dbReference type="OrthoDB" id="8239247at2"/>
<dbReference type="AlphaFoldDB" id="A0A563VQT7"/>
<dbReference type="InterPro" id="IPR041601">
    <property type="entry name" value="FRP"/>
</dbReference>
<reference evidence="1 2" key="1">
    <citation type="submission" date="2019-01" db="EMBL/GenBank/DDBJ databases">
        <authorList>
            <person name="Brito A."/>
        </authorList>
    </citation>
    <scope>NUCLEOTIDE SEQUENCE [LARGE SCALE GENOMIC DNA]</scope>
    <source>
        <strain evidence="1">1</strain>
    </source>
</reference>